<protein>
    <submittedName>
        <fullName evidence="2">Uncharacterized protein</fullName>
    </submittedName>
</protein>
<accession>A0A2I0KXF6</accession>
<feature type="compositionally biased region" description="Polar residues" evidence="1">
    <location>
        <begin position="144"/>
        <end position="154"/>
    </location>
</feature>
<dbReference type="AlphaFoldDB" id="A0A2I0KXF6"/>
<organism evidence="2 3">
    <name type="scientific">Punica granatum</name>
    <name type="common">Pomegranate</name>
    <dbReference type="NCBI Taxonomy" id="22663"/>
    <lineage>
        <taxon>Eukaryota</taxon>
        <taxon>Viridiplantae</taxon>
        <taxon>Streptophyta</taxon>
        <taxon>Embryophyta</taxon>
        <taxon>Tracheophyta</taxon>
        <taxon>Spermatophyta</taxon>
        <taxon>Magnoliopsida</taxon>
        <taxon>eudicotyledons</taxon>
        <taxon>Gunneridae</taxon>
        <taxon>Pentapetalae</taxon>
        <taxon>rosids</taxon>
        <taxon>malvids</taxon>
        <taxon>Myrtales</taxon>
        <taxon>Lythraceae</taxon>
        <taxon>Punica</taxon>
    </lineage>
</organism>
<comment type="caution">
    <text evidence="2">The sequence shown here is derived from an EMBL/GenBank/DDBJ whole genome shotgun (WGS) entry which is preliminary data.</text>
</comment>
<reference evidence="2 3" key="1">
    <citation type="submission" date="2017-11" db="EMBL/GenBank/DDBJ databases">
        <title>De-novo sequencing of pomegranate (Punica granatum L.) genome.</title>
        <authorList>
            <person name="Akparov Z."/>
            <person name="Amiraslanov A."/>
            <person name="Hajiyeva S."/>
            <person name="Abbasov M."/>
            <person name="Kaur K."/>
            <person name="Hamwieh A."/>
            <person name="Solovyev V."/>
            <person name="Salamov A."/>
            <person name="Braich B."/>
            <person name="Kosarev P."/>
            <person name="Mahmoud A."/>
            <person name="Hajiyev E."/>
            <person name="Babayeva S."/>
            <person name="Izzatullayeva V."/>
            <person name="Mammadov A."/>
            <person name="Mammadov A."/>
            <person name="Sharifova S."/>
            <person name="Ojaghi J."/>
            <person name="Eynullazada K."/>
            <person name="Bayramov B."/>
            <person name="Abdulazimova A."/>
            <person name="Shahmuradov I."/>
        </authorList>
    </citation>
    <scope>NUCLEOTIDE SEQUENCE [LARGE SCALE GENOMIC DNA]</scope>
    <source>
        <strain evidence="3">cv. AG2017</strain>
        <tissue evidence="2">Leaf</tissue>
    </source>
</reference>
<keyword evidence="3" id="KW-1185">Reference proteome</keyword>
<dbReference type="Proteomes" id="UP000233551">
    <property type="component" value="Unassembled WGS sequence"/>
</dbReference>
<evidence type="ECO:0000313" key="3">
    <source>
        <dbReference type="Proteomes" id="UP000233551"/>
    </source>
</evidence>
<gene>
    <name evidence="2" type="ORF">CRG98_006452</name>
</gene>
<dbReference type="EMBL" id="PGOL01000284">
    <property type="protein sequence ID" value="PKI73165.1"/>
    <property type="molecule type" value="Genomic_DNA"/>
</dbReference>
<sequence length="174" mass="19591">MPIPPTTLPSRAITFKGFLTTLILSREEVVTIRGSIHRAQPPFHRFFSYRESNEPNLVPCRARSKRADPILPELPRLSSFRGSWNSRPCLPKGWPRVPLSLTDAPGALSPRSSLFPILYRPECRVMCGHDEKHSRSREKRSSRVGSTKGSSRPPSLQGGLEVPWFFRGHGLLVP</sequence>
<feature type="region of interest" description="Disordered" evidence="1">
    <location>
        <begin position="129"/>
        <end position="156"/>
    </location>
</feature>
<evidence type="ECO:0000313" key="2">
    <source>
        <dbReference type="EMBL" id="PKI73165.1"/>
    </source>
</evidence>
<proteinExistence type="predicted"/>
<evidence type="ECO:0000256" key="1">
    <source>
        <dbReference type="SAM" id="MobiDB-lite"/>
    </source>
</evidence>
<name>A0A2I0KXF6_PUNGR</name>